<keyword evidence="4 6" id="KW-0472">Membrane</keyword>
<feature type="transmembrane region" description="Helical" evidence="6">
    <location>
        <begin position="244"/>
        <end position="268"/>
    </location>
</feature>
<feature type="domain" description="Major facilitator superfamily (MFS) profile" evidence="7">
    <location>
        <begin position="1"/>
        <end position="397"/>
    </location>
</feature>
<keyword evidence="8" id="KW-1185">Reference proteome</keyword>
<proteinExistence type="predicted"/>
<dbReference type="Proteomes" id="UP000695000">
    <property type="component" value="Unplaced"/>
</dbReference>
<evidence type="ECO:0000256" key="3">
    <source>
        <dbReference type="ARBA" id="ARBA00022989"/>
    </source>
</evidence>
<evidence type="ECO:0000259" key="7">
    <source>
        <dbReference type="PROSITE" id="PS50850"/>
    </source>
</evidence>
<evidence type="ECO:0000313" key="8">
    <source>
        <dbReference type="Proteomes" id="UP000695000"/>
    </source>
</evidence>
<dbReference type="Pfam" id="PF00083">
    <property type="entry name" value="Sugar_tr"/>
    <property type="match status" value="2"/>
</dbReference>
<evidence type="ECO:0000256" key="5">
    <source>
        <dbReference type="ARBA" id="ARBA00023180"/>
    </source>
</evidence>
<protein>
    <submittedName>
        <fullName evidence="9">Facilitated trehalose transporter Tret1-like</fullName>
    </submittedName>
</protein>
<keyword evidence="3 6" id="KW-1133">Transmembrane helix</keyword>
<feature type="transmembrane region" description="Helical" evidence="6">
    <location>
        <begin position="12"/>
        <end position="32"/>
    </location>
</feature>
<feature type="transmembrane region" description="Helical" evidence="6">
    <location>
        <begin position="211"/>
        <end position="232"/>
    </location>
</feature>
<feature type="transmembrane region" description="Helical" evidence="6">
    <location>
        <begin position="374"/>
        <end position="393"/>
    </location>
</feature>
<sequence>MDRKSQYRSSAIVSVGCVCAGSILAWTSPVLLQLSDVASTIQPPLTETEGGLVGSIVAIGAITSAIPSGLIADKLGLKRTLLLLSAIFAVSCLVVGSSGSLKILLFGRFLGGFASGAACVCIPMYISEIADVEIRGILGSFFQLGFCLGILGVNCIGALTTWRTLSYILTTLPVLYAVLLFTIKDPPRHQRNRSDGCSIRSVLLKENYKPLLVSLGLVAFQQLSGINAIIFYTSPIFSASKSNLSPQVSSIIVAAVQLVFSIISASIIEKFKRTFYLSVSGSLMFVSLLVLGSYFHFHEILADFSFIPLISLIVFIIAYCVGFGPLPWLMLAEMFQPSFKSTGCGIATMFNWTMVFAVTAAFPLVRNKYGDNFTFYLFAAFNLFAVLFTMSYVPETRGKTSDEIRNCFVGPDVDYEMNIEGKHHHKAESRRF</sequence>
<feature type="transmembrane region" description="Helical" evidence="6">
    <location>
        <begin position="309"/>
        <end position="331"/>
    </location>
</feature>
<dbReference type="InterPro" id="IPR005829">
    <property type="entry name" value="Sugar_transporter_CS"/>
</dbReference>
<evidence type="ECO:0000256" key="1">
    <source>
        <dbReference type="ARBA" id="ARBA00004141"/>
    </source>
</evidence>
<dbReference type="InterPro" id="IPR020846">
    <property type="entry name" value="MFS_dom"/>
</dbReference>
<keyword evidence="2 6" id="KW-0812">Transmembrane</keyword>
<evidence type="ECO:0000256" key="4">
    <source>
        <dbReference type="ARBA" id="ARBA00023136"/>
    </source>
</evidence>
<evidence type="ECO:0000313" key="9">
    <source>
        <dbReference type="RefSeq" id="XP_017786437.1"/>
    </source>
</evidence>
<feature type="transmembrane region" description="Helical" evidence="6">
    <location>
        <begin position="81"/>
        <end position="99"/>
    </location>
</feature>
<keyword evidence="5" id="KW-0325">Glycoprotein</keyword>
<dbReference type="InterPro" id="IPR036259">
    <property type="entry name" value="MFS_trans_sf"/>
</dbReference>
<organism evidence="8 9">
    <name type="scientific">Nicrophorus vespilloides</name>
    <name type="common">Boreal carrion beetle</name>
    <dbReference type="NCBI Taxonomy" id="110193"/>
    <lineage>
        <taxon>Eukaryota</taxon>
        <taxon>Metazoa</taxon>
        <taxon>Ecdysozoa</taxon>
        <taxon>Arthropoda</taxon>
        <taxon>Hexapoda</taxon>
        <taxon>Insecta</taxon>
        <taxon>Pterygota</taxon>
        <taxon>Neoptera</taxon>
        <taxon>Endopterygota</taxon>
        <taxon>Coleoptera</taxon>
        <taxon>Polyphaga</taxon>
        <taxon>Staphyliniformia</taxon>
        <taxon>Silphidae</taxon>
        <taxon>Nicrophorinae</taxon>
        <taxon>Nicrophorus</taxon>
    </lineage>
</organism>
<dbReference type="PROSITE" id="PS50850">
    <property type="entry name" value="MFS"/>
    <property type="match status" value="1"/>
</dbReference>
<dbReference type="InterPro" id="IPR050549">
    <property type="entry name" value="MFS_Trehalose_Transporter"/>
</dbReference>
<dbReference type="PANTHER" id="PTHR48021:SF1">
    <property type="entry name" value="GH07001P-RELATED"/>
    <property type="match status" value="1"/>
</dbReference>
<feature type="transmembrane region" description="Helical" evidence="6">
    <location>
        <begin position="275"/>
        <end position="297"/>
    </location>
</feature>
<feature type="transmembrane region" description="Helical" evidence="6">
    <location>
        <begin position="165"/>
        <end position="183"/>
    </location>
</feature>
<name>A0ABM1NHY7_NICVS</name>
<feature type="transmembrane region" description="Helical" evidence="6">
    <location>
        <begin position="138"/>
        <end position="159"/>
    </location>
</feature>
<dbReference type="RefSeq" id="XP_017786437.1">
    <property type="nucleotide sequence ID" value="XM_017930948.1"/>
</dbReference>
<feature type="transmembrane region" description="Helical" evidence="6">
    <location>
        <begin position="52"/>
        <end position="72"/>
    </location>
</feature>
<evidence type="ECO:0000256" key="6">
    <source>
        <dbReference type="SAM" id="Phobius"/>
    </source>
</evidence>
<evidence type="ECO:0000256" key="2">
    <source>
        <dbReference type="ARBA" id="ARBA00022692"/>
    </source>
</evidence>
<dbReference type="InterPro" id="IPR005828">
    <property type="entry name" value="MFS_sugar_transport-like"/>
</dbReference>
<dbReference type="PRINTS" id="PR00171">
    <property type="entry name" value="SUGRTRNSPORT"/>
</dbReference>
<gene>
    <name evidence="9" type="primary">LOC108569407</name>
</gene>
<feature type="transmembrane region" description="Helical" evidence="6">
    <location>
        <begin position="343"/>
        <end position="362"/>
    </location>
</feature>
<dbReference type="GeneID" id="108569407"/>
<dbReference type="Gene3D" id="1.20.1250.20">
    <property type="entry name" value="MFS general substrate transporter like domains"/>
    <property type="match status" value="2"/>
</dbReference>
<reference evidence="9" key="1">
    <citation type="submission" date="2025-08" db="UniProtKB">
        <authorList>
            <consortium name="RefSeq"/>
        </authorList>
    </citation>
    <scope>IDENTIFICATION</scope>
    <source>
        <tissue evidence="9">Whole Larva</tissue>
    </source>
</reference>
<feature type="transmembrane region" description="Helical" evidence="6">
    <location>
        <begin position="105"/>
        <end position="126"/>
    </location>
</feature>
<dbReference type="PANTHER" id="PTHR48021">
    <property type="match status" value="1"/>
</dbReference>
<dbReference type="InterPro" id="IPR003663">
    <property type="entry name" value="Sugar/inositol_transpt"/>
</dbReference>
<accession>A0ABM1NHY7</accession>
<dbReference type="SUPFAM" id="SSF103473">
    <property type="entry name" value="MFS general substrate transporter"/>
    <property type="match status" value="1"/>
</dbReference>
<dbReference type="PROSITE" id="PS00217">
    <property type="entry name" value="SUGAR_TRANSPORT_2"/>
    <property type="match status" value="1"/>
</dbReference>
<comment type="subcellular location">
    <subcellularLocation>
        <location evidence="1">Membrane</location>
        <topology evidence="1">Multi-pass membrane protein</topology>
    </subcellularLocation>
</comment>